<protein>
    <submittedName>
        <fullName evidence="3">HTH-type transcriptional activator TipA</fullName>
    </submittedName>
</protein>
<dbReference type="PANTHER" id="PTHR30204">
    <property type="entry name" value="REDOX-CYCLING DRUG-SENSING TRANSCRIPTIONAL ACTIVATOR SOXR"/>
    <property type="match status" value="1"/>
</dbReference>
<dbReference type="RefSeq" id="WP_002479911.1">
    <property type="nucleotide sequence ID" value="NZ_CACRUO010000031.1"/>
</dbReference>
<dbReference type="AlphaFoldDB" id="A0A6N3C089"/>
<dbReference type="InterPro" id="IPR047057">
    <property type="entry name" value="MerR_fam"/>
</dbReference>
<evidence type="ECO:0000256" key="1">
    <source>
        <dbReference type="ARBA" id="ARBA00023125"/>
    </source>
</evidence>
<organism evidence="3">
    <name type="scientific">Staphylococcus simulans</name>
    <dbReference type="NCBI Taxonomy" id="1286"/>
    <lineage>
        <taxon>Bacteria</taxon>
        <taxon>Bacillati</taxon>
        <taxon>Bacillota</taxon>
        <taxon>Bacilli</taxon>
        <taxon>Bacillales</taxon>
        <taxon>Staphylococcaceae</taxon>
        <taxon>Staphylococcus</taxon>
    </lineage>
</organism>
<accession>A0A6N3C089</accession>
<dbReference type="GO" id="GO:0003700">
    <property type="term" value="F:DNA-binding transcription factor activity"/>
    <property type="evidence" value="ECO:0007669"/>
    <property type="project" value="InterPro"/>
</dbReference>
<dbReference type="PROSITE" id="PS50937">
    <property type="entry name" value="HTH_MERR_2"/>
    <property type="match status" value="1"/>
</dbReference>
<gene>
    <name evidence="3" type="primary">tipA_1</name>
    <name evidence="3" type="ORF">SSLFYP27_01409</name>
</gene>
<sequence length="240" mass="27424">MEYSTGELAKACEVSVRTVQYYDQKGLLKPSRVEHNRRVYSEADKTQLESIVLLKSMGVSLQEIHHILNESEDTATLKVLLKKKEVELEKVLTQTKQKLERLQKLDELVGDDSTGLLDNAHHFEQLSSRMDQMSQIRRNMLITGIAVGSYQVSALVRALTKKDWKIWAKAIPFRVLVAAGLTAYYYQNVSYVCPNCQTVFKPKLSHMIFANHTFKTRKLTCPNCGETHYCIEVADNNKLI</sequence>
<evidence type="ECO:0000259" key="2">
    <source>
        <dbReference type="PROSITE" id="PS50937"/>
    </source>
</evidence>
<dbReference type="GO" id="GO:0003677">
    <property type="term" value="F:DNA binding"/>
    <property type="evidence" value="ECO:0007669"/>
    <property type="project" value="UniProtKB-KW"/>
</dbReference>
<dbReference type="PRINTS" id="PR00040">
    <property type="entry name" value="HTHMERR"/>
</dbReference>
<dbReference type="InterPro" id="IPR000551">
    <property type="entry name" value="MerR-type_HTH_dom"/>
</dbReference>
<dbReference type="InterPro" id="IPR009061">
    <property type="entry name" value="DNA-bd_dom_put_sf"/>
</dbReference>
<dbReference type="EMBL" id="CACRUO010000031">
    <property type="protein sequence ID" value="VYU09575.1"/>
    <property type="molecule type" value="Genomic_DNA"/>
</dbReference>
<feature type="domain" description="HTH merR-type" evidence="2">
    <location>
        <begin position="1"/>
        <end position="70"/>
    </location>
</feature>
<dbReference type="Gene3D" id="1.10.1660.10">
    <property type="match status" value="1"/>
</dbReference>
<dbReference type="Pfam" id="PF13411">
    <property type="entry name" value="MerR_1"/>
    <property type="match status" value="1"/>
</dbReference>
<reference evidence="3" key="1">
    <citation type="submission" date="2019-11" db="EMBL/GenBank/DDBJ databases">
        <authorList>
            <person name="Feng L."/>
        </authorList>
    </citation>
    <scope>NUCLEOTIDE SEQUENCE</scope>
    <source>
        <strain evidence="3">SsimulansLFYP27</strain>
    </source>
</reference>
<keyword evidence="1" id="KW-0238">DNA-binding</keyword>
<proteinExistence type="predicted"/>
<name>A0A6N3C089_STASI</name>
<evidence type="ECO:0000313" key="3">
    <source>
        <dbReference type="EMBL" id="VYU09575.1"/>
    </source>
</evidence>
<dbReference type="SUPFAM" id="SSF46955">
    <property type="entry name" value="Putative DNA-binding domain"/>
    <property type="match status" value="1"/>
</dbReference>
<dbReference type="SMART" id="SM00422">
    <property type="entry name" value="HTH_MERR"/>
    <property type="match status" value="1"/>
</dbReference>
<dbReference type="CDD" id="cd01106">
    <property type="entry name" value="HTH_TipAL-Mta"/>
    <property type="match status" value="1"/>
</dbReference>
<dbReference type="PANTHER" id="PTHR30204:SF96">
    <property type="entry name" value="CHROMOSOME-ANCHORING PROTEIN RACA"/>
    <property type="match status" value="1"/>
</dbReference>